<dbReference type="InterPro" id="IPR001932">
    <property type="entry name" value="PPM-type_phosphatase-like_dom"/>
</dbReference>
<dbReference type="Proteomes" id="UP000005695">
    <property type="component" value="Unassembled WGS sequence"/>
</dbReference>
<protein>
    <recommendedName>
        <fullName evidence="1">PPM-type phosphatase domain-containing protein</fullName>
    </recommendedName>
</protein>
<comment type="caution">
    <text evidence="2">The sequence shown here is derived from an EMBL/GenBank/DDBJ whole genome shotgun (WGS) entry which is preliminary data.</text>
</comment>
<name>Q1JYZ2_DESA6</name>
<dbReference type="OrthoDB" id="1755431at2"/>
<dbReference type="EMBL" id="AAEW02000010">
    <property type="protein sequence ID" value="EAT15502.1"/>
    <property type="molecule type" value="Genomic_DNA"/>
</dbReference>
<dbReference type="Gene3D" id="3.60.40.10">
    <property type="entry name" value="PPM-type phosphatase domain"/>
    <property type="match status" value="1"/>
</dbReference>
<evidence type="ECO:0000313" key="2">
    <source>
        <dbReference type="EMBL" id="EAT15502.1"/>
    </source>
</evidence>
<reference evidence="2" key="2">
    <citation type="submission" date="2006-05" db="EMBL/GenBank/DDBJ databases">
        <title>Sequencing of the draft genome and assembly of Desulfuromonas acetoxidans DSM 684.</title>
        <authorList>
            <consortium name="US DOE Joint Genome Institute (JGI-PGF)"/>
            <person name="Copeland A."/>
            <person name="Lucas S."/>
            <person name="Lapidus A."/>
            <person name="Barry K."/>
            <person name="Detter J.C."/>
            <person name="Glavina del Rio T."/>
            <person name="Hammon N."/>
            <person name="Israni S."/>
            <person name="Dalin E."/>
            <person name="Tice H."/>
            <person name="Bruce D."/>
            <person name="Pitluck S."/>
            <person name="Richardson P."/>
        </authorList>
    </citation>
    <scope>NUCLEOTIDE SEQUENCE [LARGE SCALE GENOMIC DNA]</scope>
    <source>
        <strain evidence="2">DSM 684</strain>
    </source>
</reference>
<accession>Q1JYZ2</accession>
<dbReference type="AlphaFoldDB" id="Q1JYZ2"/>
<evidence type="ECO:0000313" key="3">
    <source>
        <dbReference type="Proteomes" id="UP000005695"/>
    </source>
</evidence>
<dbReference type="InterPro" id="IPR036457">
    <property type="entry name" value="PPM-type-like_dom_sf"/>
</dbReference>
<dbReference type="SUPFAM" id="SSF81606">
    <property type="entry name" value="PP2C-like"/>
    <property type="match status" value="1"/>
</dbReference>
<evidence type="ECO:0000259" key="1">
    <source>
        <dbReference type="Pfam" id="PF13672"/>
    </source>
</evidence>
<proteinExistence type="predicted"/>
<feature type="domain" description="PPM-type phosphatase" evidence="1">
    <location>
        <begin position="10"/>
        <end position="226"/>
    </location>
</feature>
<sequence length="276" mass="31460">MNLHIDTLWHQGSGQFNEDRVLIEDNLFGVFDGASSLVKNLYDEKSGAWWAAQVAAAEFACNDDDLLNLARRSNRRLRAAMEQHGVDVADKLQRWSTSAAVFRMNGDDLEWVQTGDCLIMAIDRDGQHRLLTPYYNHDAETLLQWQQEPGETVDDALRRLRPQIERVRQRMNEDYGVLCGDERVESFLHHGRIRHGEFSHVLAFSDGLFPPSSAGDDPDFEAIAERYLEDGLDGVGRWVRQQEKADPHCRQFPRFKPHDDMAAIAVCLAPESARKA</sequence>
<dbReference type="RefSeq" id="WP_006000852.1">
    <property type="nucleotide sequence ID" value="NZ_AAEW02000010.1"/>
</dbReference>
<organism evidence="2 3">
    <name type="scientific">Desulfuromonas acetoxidans (strain DSM 684 / 11070)</name>
    <dbReference type="NCBI Taxonomy" id="281689"/>
    <lineage>
        <taxon>Bacteria</taxon>
        <taxon>Pseudomonadati</taxon>
        <taxon>Thermodesulfobacteriota</taxon>
        <taxon>Desulfuromonadia</taxon>
        <taxon>Desulfuromonadales</taxon>
        <taxon>Desulfuromonadaceae</taxon>
        <taxon>Desulfuromonas</taxon>
    </lineage>
</organism>
<reference evidence="2" key="1">
    <citation type="submission" date="2006-05" db="EMBL/GenBank/DDBJ databases">
        <title>Annotation of the draft genome assembly of Desulfuromonas acetoxidans DSM 684.</title>
        <authorList>
            <consortium name="US DOE Joint Genome Institute (JGI-ORNL)"/>
            <person name="Larimer F."/>
            <person name="Land M."/>
            <person name="Hauser L."/>
        </authorList>
    </citation>
    <scope>NUCLEOTIDE SEQUENCE [LARGE SCALE GENOMIC DNA]</scope>
    <source>
        <strain evidence="2">DSM 684</strain>
    </source>
</reference>
<dbReference type="Pfam" id="PF13672">
    <property type="entry name" value="PP2C_2"/>
    <property type="match status" value="1"/>
</dbReference>
<gene>
    <name evidence="2" type="ORF">Dace_1364</name>
</gene>
<keyword evidence="3" id="KW-1185">Reference proteome</keyword>